<accession>A0A6J6MPD4</accession>
<reference evidence="9" key="1">
    <citation type="submission" date="2020-05" db="EMBL/GenBank/DDBJ databases">
        <authorList>
            <person name="Chiriac C."/>
            <person name="Salcher M."/>
            <person name="Ghai R."/>
            <person name="Kavagutti S V."/>
        </authorList>
    </citation>
    <scope>NUCLEOTIDE SEQUENCE</scope>
</reference>
<evidence type="ECO:0000256" key="1">
    <source>
        <dbReference type="ARBA" id="ARBA00022516"/>
    </source>
</evidence>
<dbReference type="NCBIfam" id="TIGR00556">
    <property type="entry name" value="pantethn_trn"/>
    <property type="match status" value="1"/>
</dbReference>
<keyword evidence="7" id="KW-0275">Fatty acid biosynthesis</keyword>
<dbReference type="GO" id="GO:0008897">
    <property type="term" value="F:holo-[acyl-carrier-protein] synthase activity"/>
    <property type="evidence" value="ECO:0007669"/>
    <property type="project" value="InterPro"/>
</dbReference>
<keyword evidence="4" id="KW-0276">Fatty acid metabolism</keyword>
<keyword evidence="2" id="KW-0808">Transferase</keyword>
<gene>
    <name evidence="9" type="ORF">UFOPK2242_01646</name>
</gene>
<evidence type="ECO:0000259" key="8">
    <source>
        <dbReference type="Pfam" id="PF01648"/>
    </source>
</evidence>
<keyword evidence="3" id="KW-0479">Metal-binding</keyword>
<dbReference type="GO" id="GO:0006633">
    <property type="term" value="P:fatty acid biosynthetic process"/>
    <property type="evidence" value="ECO:0007669"/>
    <property type="project" value="UniProtKB-KW"/>
</dbReference>
<dbReference type="NCBIfam" id="TIGR00516">
    <property type="entry name" value="acpS"/>
    <property type="match status" value="1"/>
</dbReference>
<protein>
    <submittedName>
        <fullName evidence="9">Unannotated protein</fullName>
    </submittedName>
</protein>
<dbReference type="InterPro" id="IPR037143">
    <property type="entry name" value="4-PPantetheinyl_Trfase_dom_sf"/>
</dbReference>
<evidence type="ECO:0000313" key="9">
    <source>
        <dbReference type="EMBL" id="CAB4674283.1"/>
    </source>
</evidence>
<feature type="domain" description="4'-phosphopantetheinyl transferase" evidence="8">
    <location>
        <begin position="8"/>
        <end position="103"/>
    </location>
</feature>
<dbReference type="InterPro" id="IPR008278">
    <property type="entry name" value="4-PPantetheinyl_Trfase_dom"/>
</dbReference>
<keyword evidence="6" id="KW-0443">Lipid metabolism</keyword>
<dbReference type="InterPro" id="IPR004568">
    <property type="entry name" value="Ppantetheine-prot_Trfase_dom"/>
</dbReference>
<evidence type="ECO:0000256" key="2">
    <source>
        <dbReference type="ARBA" id="ARBA00022679"/>
    </source>
</evidence>
<evidence type="ECO:0000256" key="6">
    <source>
        <dbReference type="ARBA" id="ARBA00023098"/>
    </source>
</evidence>
<dbReference type="AlphaFoldDB" id="A0A6J6MPD4"/>
<dbReference type="Gene3D" id="3.90.470.20">
    <property type="entry name" value="4'-phosphopantetheinyl transferase domain"/>
    <property type="match status" value="1"/>
</dbReference>
<evidence type="ECO:0000256" key="7">
    <source>
        <dbReference type="ARBA" id="ARBA00023160"/>
    </source>
</evidence>
<sequence length="125" mass="13580">MNNVVGMGADLLDVERFRAVLIRRPGLEERCFTDGERFSIEERRDRVPGLAARFAAKEAVMKALGVGVGAFAFRDVEVKRESSGEPLLLLHGKAARLAEARGVSEWRISLSHTSSNAMAVALALG</sequence>
<dbReference type="SUPFAM" id="SSF56214">
    <property type="entry name" value="4'-phosphopantetheinyl transferase"/>
    <property type="match status" value="1"/>
</dbReference>
<evidence type="ECO:0000256" key="4">
    <source>
        <dbReference type="ARBA" id="ARBA00022832"/>
    </source>
</evidence>
<organism evidence="9">
    <name type="scientific">freshwater metagenome</name>
    <dbReference type="NCBI Taxonomy" id="449393"/>
    <lineage>
        <taxon>unclassified sequences</taxon>
        <taxon>metagenomes</taxon>
        <taxon>ecological metagenomes</taxon>
    </lineage>
</organism>
<keyword evidence="1" id="KW-0444">Lipid biosynthesis</keyword>
<dbReference type="GO" id="GO:0000287">
    <property type="term" value="F:magnesium ion binding"/>
    <property type="evidence" value="ECO:0007669"/>
    <property type="project" value="InterPro"/>
</dbReference>
<dbReference type="InterPro" id="IPR002582">
    <property type="entry name" value="ACPS"/>
</dbReference>
<dbReference type="Pfam" id="PF01648">
    <property type="entry name" value="ACPS"/>
    <property type="match status" value="1"/>
</dbReference>
<proteinExistence type="inferred from homology"/>
<dbReference type="EMBL" id="CAEZWM010000285">
    <property type="protein sequence ID" value="CAB4674283.1"/>
    <property type="molecule type" value="Genomic_DNA"/>
</dbReference>
<name>A0A6J6MPD4_9ZZZZ</name>
<keyword evidence="5" id="KW-0460">Magnesium</keyword>
<evidence type="ECO:0000256" key="5">
    <source>
        <dbReference type="ARBA" id="ARBA00022842"/>
    </source>
</evidence>
<evidence type="ECO:0000256" key="3">
    <source>
        <dbReference type="ARBA" id="ARBA00022723"/>
    </source>
</evidence>
<dbReference type="HAMAP" id="MF_00101">
    <property type="entry name" value="AcpS"/>
    <property type="match status" value="1"/>
</dbReference>